<reference evidence="1 2" key="1">
    <citation type="submission" date="2018-06" db="EMBL/GenBank/DDBJ databases">
        <title>OYT1 Genome Sequencing.</title>
        <authorList>
            <person name="Kato S."/>
            <person name="Itoh T."/>
            <person name="Ohkuma M."/>
        </authorList>
    </citation>
    <scope>NUCLEOTIDE SEQUENCE [LARGE SCALE GENOMIC DNA]</scope>
    <source>
        <strain evidence="1 2">OYT1</strain>
    </source>
</reference>
<name>A0A2Z6GCZ4_9PROT</name>
<dbReference type="STRING" id="1188319.OYT1_02672"/>
<accession>A0A2Z6GCZ4</accession>
<dbReference type="Proteomes" id="UP000033070">
    <property type="component" value="Chromosome"/>
</dbReference>
<dbReference type="EMBL" id="AP018738">
    <property type="protein sequence ID" value="BBE51182.1"/>
    <property type="molecule type" value="Genomic_DNA"/>
</dbReference>
<protein>
    <submittedName>
        <fullName evidence="1">Uncharacterized protein</fullName>
    </submittedName>
</protein>
<sequence>MTKGQTAPRTVTAGLRQRAWWILRNRKETTLPQLLSTLADGQEKDATSNLGKYLRALERAGIVSRAAKRVPGNDPTSNGHIRYLLQIDCGSSAPVYRVSQNAVYAPDTQTLYPMDTEVRNG</sequence>
<dbReference type="AlphaFoldDB" id="A0A2Z6GCZ4"/>
<dbReference type="RefSeq" id="WP_062627760.1">
    <property type="nucleotide sequence ID" value="NZ_AP018738.1"/>
</dbReference>
<evidence type="ECO:0000313" key="2">
    <source>
        <dbReference type="Proteomes" id="UP000033070"/>
    </source>
</evidence>
<proteinExistence type="predicted"/>
<evidence type="ECO:0000313" key="1">
    <source>
        <dbReference type="EMBL" id="BBE51182.1"/>
    </source>
</evidence>
<gene>
    <name evidence="1" type="ORF">OYT1_ch1635</name>
</gene>
<organism evidence="1 2">
    <name type="scientific">Ferriphaselus amnicola</name>
    <dbReference type="NCBI Taxonomy" id="1188319"/>
    <lineage>
        <taxon>Bacteria</taxon>
        <taxon>Pseudomonadati</taxon>
        <taxon>Pseudomonadota</taxon>
        <taxon>Betaproteobacteria</taxon>
        <taxon>Nitrosomonadales</taxon>
        <taxon>Gallionellaceae</taxon>
        <taxon>Ferriphaselus</taxon>
    </lineage>
</organism>
<dbReference type="OrthoDB" id="9181371at2"/>
<dbReference type="KEGG" id="fam:OYT1_ch1635"/>
<keyword evidence="2" id="KW-1185">Reference proteome</keyword>